<dbReference type="Pfam" id="PF04311">
    <property type="entry name" value="DUF459"/>
    <property type="match status" value="1"/>
</dbReference>
<evidence type="ECO:0000256" key="1">
    <source>
        <dbReference type="SAM" id="MobiDB-lite"/>
    </source>
</evidence>
<feature type="compositionally biased region" description="Low complexity" evidence="1">
    <location>
        <begin position="391"/>
        <end position="407"/>
    </location>
</feature>
<dbReference type="Gene3D" id="3.40.50.1110">
    <property type="entry name" value="SGNH hydrolase"/>
    <property type="match status" value="1"/>
</dbReference>
<dbReference type="KEGG" id="tso:IZ6_05440"/>
<name>A0A6S6QLP2_9HYPH</name>
<protein>
    <submittedName>
        <fullName evidence="3">Uncharacterized protein</fullName>
    </submittedName>
</protein>
<feature type="chain" id="PRO_5028110272" evidence="2">
    <location>
        <begin position="27"/>
        <end position="441"/>
    </location>
</feature>
<feature type="signal peptide" evidence="2">
    <location>
        <begin position="1"/>
        <end position="26"/>
    </location>
</feature>
<gene>
    <name evidence="3" type="ORF">IZ6_05440</name>
</gene>
<dbReference type="EMBL" id="AP023361">
    <property type="protein sequence ID" value="BCJ89809.1"/>
    <property type="molecule type" value="Genomic_DNA"/>
</dbReference>
<evidence type="ECO:0000313" key="4">
    <source>
        <dbReference type="Proteomes" id="UP000515317"/>
    </source>
</evidence>
<dbReference type="Proteomes" id="UP000515317">
    <property type="component" value="Chromosome"/>
</dbReference>
<reference evidence="3 4" key="1">
    <citation type="submission" date="2020-08" db="EMBL/GenBank/DDBJ databases">
        <title>Genome sequence of Rhizobiales bacterium strain IZ6.</title>
        <authorList>
            <person name="Nakai R."/>
            <person name="Naganuma T."/>
        </authorList>
    </citation>
    <scope>NUCLEOTIDE SEQUENCE [LARGE SCALE GENOMIC DNA]</scope>
    <source>
        <strain evidence="3 4">IZ6</strain>
    </source>
</reference>
<accession>A0A6S6QLP2</accession>
<keyword evidence="2" id="KW-0732">Signal</keyword>
<dbReference type="SUPFAM" id="SSF52266">
    <property type="entry name" value="SGNH hydrolase"/>
    <property type="match status" value="1"/>
</dbReference>
<organism evidence="3 4">
    <name type="scientific">Terrihabitans soli</name>
    <dbReference type="NCBI Taxonomy" id="708113"/>
    <lineage>
        <taxon>Bacteria</taxon>
        <taxon>Pseudomonadati</taxon>
        <taxon>Pseudomonadota</taxon>
        <taxon>Alphaproteobacteria</taxon>
        <taxon>Hyphomicrobiales</taxon>
        <taxon>Terrihabitans</taxon>
    </lineage>
</organism>
<dbReference type="AlphaFoldDB" id="A0A6S6QLP2"/>
<evidence type="ECO:0000313" key="3">
    <source>
        <dbReference type="EMBL" id="BCJ89809.1"/>
    </source>
</evidence>
<dbReference type="InterPro" id="IPR036514">
    <property type="entry name" value="SGNH_hydro_sf"/>
</dbReference>
<proteinExistence type="predicted"/>
<dbReference type="RefSeq" id="WP_222876492.1">
    <property type="nucleotide sequence ID" value="NZ_AP023361.1"/>
</dbReference>
<feature type="region of interest" description="Disordered" evidence="1">
    <location>
        <begin position="45"/>
        <end position="108"/>
    </location>
</feature>
<sequence>MRTLNFLLAILVLTLGLAAGVSPSHAQFFEPRYSPPGGNAPRVYRLPGTGGGGEEGSRRQYVPEQRTRPRQSFFDRLFGRPVRPPPTAGTSRPDGLGGQSVDNDQAAPAAPKVAKTIFVAVMGDSLAENLAPGLNDALSERPEVGLVREIRSGAGLLKESKTSWRQTTDEILARQPQVAAAVIFIGPMDDAPAPVKKKAEVETTGPTIATTAPWQDDYANKVDEIALAFRQKGIPLLWVGLPPVEDPKTTAEYLQLNELVRQRVAALGGTFIDVWEGFVNEDEEFTVQGPNIEGRVVRLRTADGLHFTKAGARKIGHAVELELRTILAPKDQGDAMSDIGVDPGAPTVPGSSRILMLGMTPRTPGAILVPPAPPPAPDKTKKPEFNPGVIAGPEGAAPDPSAAAAKPAQPPVSEDALVTGAAIPAKPGRADDFAWPATAAN</sequence>
<feature type="region of interest" description="Disordered" evidence="1">
    <location>
        <begin position="372"/>
        <end position="441"/>
    </location>
</feature>
<dbReference type="GO" id="GO:0016788">
    <property type="term" value="F:hydrolase activity, acting on ester bonds"/>
    <property type="evidence" value="ECO:0007669"/>
    <property type="project" value="UniProtKB-ARBA"/>
</dbReference>
<dbReference type="InterPro" id="IPR007407">
    <property type="entry name" value="DUF459"/>
</dbReference>
<keyword evidence="4" id="KW-1185">Reference proteome</keyword>
<evidence type="ECO:0000256" key="2">
    <source>
        <dbReference type="SAM" id="SignalP"/>
    </source>
</evidence>